<comment type="caution">
    <text evidence="1">The sequence shown here is derived from an EMBL/GenBank/DDBJ whole genome shotgun (WGS) entry which is preliminary data.</text>
</comment>
<dbReference type="Proteomes" id="UP001214576">
    <property type="component" value="Unassembled WGS sequence"/>
</dbReference>
<proteinExistence type="predicted"/>
<organism evidence="1 2">
    <name type="scientific">Ovis ammon polii</name>
    <dbReference type="NCBI Taxonomy" id="230172"/>
    <lineage>
        <taxon>Eukaryota</taxon>
        <taxon>Metazoa</taxon>
        <taxon>Chordata</taxon>
        <taxon>Craniata</taxon>
        <taxon>Vertebrata</taxon>
        <taxon>Euteleostomi</taxon>
        <taxon>Mammalia</taxon>
        <taxon>Eutheria</taxon>
        <taxon>Laurasiatheria</taxon>
        <taxon>Artiodactyla</taxon>
        <taxon>Ruminantia</taxon>
        <taxon>Pecora</taxon>
        <taxon>Bovidae</taxon>
        <taxon>Caprinae</taxon>
        <taxon>Ovis</taxon>
    </lineage>
</organism>
<dbReference type="EMBL" id="JAKZEL010000020">
    <property type="protein sequence ID" value="KAI4533751.1"/>
    <property type="molecule type" value="Genomic_DNA"/>
</dbReference>
<evidence type="ECO:0000313" key="2">
    <source>
        <dbReference type="Proteomes" id="UP001214576"/>
    </source>
</evidence>
<keyword evidence="2" id="KW-1185">Reference proteome</keyword>
<reference evidence="1" key="1">
    <citation type="submission" date="2022-03" db="EMBL/GenBank/DDBJ databases">
        <title>Genomic analyses of argali, domestic sheep and their hybrids provide insights into chromosomal evolution, heterosis and genetic basis of agronomic traits.</title>
        <authorList>
            <person name="Li M."/>
        </authorList>
    </citation>
    <scope>NUCLEOTIDE SEQUENCE</scope>
    <source>
        <strain evidence="1">CAU-MHL-2022a</strain>
        <tissue evidence="1">Skin</tissue>
    </source>
</reference>
<sequence length="223" mass="23729">MATLQLPDLSPRWSCGPGLGAVQKDVPMPASYCGGPVENEEGPGGLSCAEKPPDGGCEDGSHHGAVPKTENIEISSVAAEVPEAVSLELGEWVSLFPVVLDGGRLPRRDPVLNRLMGHDEAGRTEHTVGQPGAATYLLSQPDPVGHSPELQLPAGNVTQDATPQGPRYWAFVRIEQRRNLVVNLGSVFMVKEGQLTRKVQDFMGVGYTGVRPRGDGQYIGDAQ</sequence>
<protein>
    <submittedName>
        <fullName evidence="1">Uncharacterized protein</fullName>
    </submittedName>
</protein>
<name>A0AAD4TUT4_OVIAM</name>
<accession>A0AAD4TUT4</accession>
<evidence type="ECO:0000313" key="1">
    <source>
        <dbReference type="EMBL" id="KAI4533751.1"/>
    </source>
</evidence>
<dbReference type="AlphaFoldDB" id="A0AAD4TUT4"/>
<gene>
    <name evidence="1" type="ORF">MG293_016770</name>
</gene>